<evidence type="ECO:0000256" key="1">
    <source>
        <dbReference type="ARBA" id="ARBA00004651"/>
    </source>
</evidence>
<feature type="transmembrane region" description="Helical" evidence="6">
    <location>
        <begin position="77"/>
        <end position="96"/>
    </location>
</feature>
<dbReference type="PANTHER" id="PTHR30482:SF10">
    <property type="entry name" value="HIGH-AFFINITY BRANCHED-CHAIN AMINO ACID TRANSPORT PROTEIN BRAE"/>
    <property type="match status" value="1"/>
</dbReference>
<evidence type="ECO:0008006" key="8">
    <source>
        <dbReference type="Google" id="ProtNLM"/>
    </source>
</evidence>
<accession>A0A382WKG4</accession>
<name>A0A382WKG4_9ZZZZ</name>
<keyword evidence="2" id="KW-1003">Cell membrane</keyword>
<comment type="subcellular location">
    <subcellularLocation>
        <location evidence="1">Cell membrane</location>
        <topology evidence="1">Multi-pass membrane protein</topology>
    </subcellularLocation>
</comment>
<evidence type="ECO:0000256" key="2">
    <source>
        <dbReference type="ARBA" id="ARBA00022475"/>
    </source>
</evidence>
<sequence length="277" mass="30848">LMIMIFMYAVMAQSWNVIAGFSGQISLGHVIFFGIGGYTSSFFYVEYGISPWIGIIIGILFSSLVAIAIGIPMLRLSGHYFAIATLLIGFSFQTIFQRWDLIGAASGLWIPLNWDNPWLTLQFHESKIPYYYIFLIFFLLSYFSIWILYRSKIGFKLRAIRDDPQAAASLGIPVAKYKIIAFVISAILMSPMGSLFAQYILVIEPARMFDIEISIIVLLIAVMGGVGNVWGPLIGTIILIPLSEYTRVFFGGTGGSVDLIIYGILIMLICIFRPSGL</sequence>
<feature type="transmembrane region" description="Helical" evidence="6">
    <location>
        <begin position="52"/>
        <end position="71"/>
    </location>
</feature>
<dbReference type="CDD" id="cd06581">
    <property type="entry name" value="TM_PBP1_LivM_like"/>
    <property type="match status" value="1"/>
</dbReference>
<proteinExistence type="predicted"/>
<dbReference type="GO" id="GO:0015658">
    <property type="term" value="F:branched-chain amino acid transmembrane transporter activity"/>
    <property type="evidence" value="ECO:0007669"/>
    <property type="project" value="InterPro"/>
</dbReference>
<dbReference type="PANTHER" id="PTHR30482">
    <property type="entry name" value="HIGH-AFFINITY BRANCHED-CHAIN AMINO ACID TRANSPORT SYSTEM PERMEASE"/>
    <property type="match status" value="1"/>
</dbReference>
<evidence type="ECO:0000256" key="4">
    <source>
        <dbReference type="ARBA" id="ARBA00022989"/>
    </source>
</evidence>
<evidence type="ECO:0000256" key="5">
    <source>
        <dbReference type="ARBA" id="ARBA00023136"/>
    </source>
</evidence>
<dbReference type="EMBL" id="UINC01160459">
    <property type="protein sequence ID" value="SVD59120.1"/>
    <property type="molecule type" value="Genomic_DNA"/>
</dbReference>
<feature type="transmembrane region" description="Helical" evidence="6">
    <location>
        <begin position="215"/>
        <end position="242"/>
    </location>
</feature>
<protein>
    <recommendedName>
        <fullName evidence="8">Branched-chain amino acid ABC transporter permease</fullName>
    </recommendedName>
</protein>
<feature type="transmembrane region" description="Helical" evidence="6">
    <location>
        <begin position="25"/>
        <end position="45"/>
    </location>
</feature>
<keyword evidence="4 6" id="KW-1133">Transmembrane helix</keyword>
<evidence type="ECO:0000256" key="3">
    <source>
        <dbReference type="ARBA" id="ARBA00022692"/>
    </source>
</evidence>
<organism evidence="7">
    <name type="scientific">marine metagenome</name>
    <dbReference type="NCBI Taxonomy" id="408172"/>
    <lineage>
        <taxon>unclassified sequences</taxon>
        <taxon>metagenomes</taxon>
        <taxon>ecological metagenomes</taxon>
    </lineage>
</organism>
<feature type="non-terminal residue" evidence="7">
    <location>
        <position position="1"/>
    </location>
</feature>
<dbReference type="InterPro" id="IPR001851">
    <property type="entry name" value="ABC_transp_permease"/>
</dbReference>
<feature type="transmembrane region" description="Helical" evidence="6">
    <location>
        <begin position="130"/>
        <end position="149"/>
    </location>
</feature>
<keyword evidence="5 6" id="KW-0472">Membrane</keyword>
<evidence type="ECO:0000256" key="6">
    <source>
        <dbReference type="SAM" id="Phobius"/>
    </source>
</evidence>
<feature type="transmembrane region" description="Helical" evidence="6">
    <location>
        <begin position="179"/>
        <end position="203"/>
    </location>
</feature>
<dbReference type="Pfam" id="PF02653">
    <property type="entry name" value="BPD_transp_2"/>
    <property type="match status" value="1"/>
</dbReference>
<dbReference type="AlphaFoldDB" id="A0A382WKG4"/>
<evidence type="ECO:0000313" key="7">
    <source>
        <dbReference type="EMBL" id="SVD59120.1"/>
    </source>
</evidence>
<keyword evidence="3 6" id="KW-0812">Transmembrane</keyword>
<dbReference type="InterPro" id="IPR043428">
    <property type="entry name" value="LivM-like"/>
</dbReference>
<reference evidence="7" key="1">
    <citation type="submission" date="2018-05" db="EMBL/GenBank/DDBJ databases">
        <authorList>
            <person name="Lanie J.A."/>
            <person name="Ng W.-L."/>
            <person name="Kazmierczak K.M."/>
            <person name="Andrzejewski T.M."/>
            <person name="Davidsen T.M."/>
            <person name="Wayne K.J."/>
            <person name="Tettelin H."/>
            <person name="Glass J.I."/>
            <person name="Rusch D."/>
            <person name="Podicherti R."/>
            <person name="Tsui H.-C.T."/>
            <person name="Winkler M.E."/>
        </authorList>
    </citation>
    <scope>NUCLEOTIDE SEQUENCE</scope>
</reference>
<feature type="non-terminal residue" evidence="7">
    <location>
        <position position="277"/>
    </location>
</feature>
<gene>
    <name evidence="7" type="ORF">METZ01_LOCUS411974</name>
</gene>
<dbReference type="GO" id="GO:0005886">
    <property type="term" value="C:plasma membrane"/>
    <property type="evidence" value="ECO:0007669"/>
    <property type="project" value="UniProtKB-SubCell"/>
</dbReference>
<feature type="transmembrane region" description="Helical" evidence="6">
    <location>
        <begin position="248"/>
        <end position="272"/>
    </location>
</feature>